<evidence type="ECO:0000313" key="9">
    <source>
        <dbReference type="Proteomes" id="UP000694415"/>
    </source>
</evidence>
<feature type="compositionally biased region" description="Acidic residues" evidence="5">
    <location>
        <begin position="165"/>
        <end position="179"/>
    </location>
</feature>
<dbReference type="SUPFAM" id="SSF47353">
    <property type="entry name" value="Retrovirus capsid dimerization domain-like"/>
    <property type="match status" value="1"/>
</dbReference>
<reference evidence="8" key="1">
    <citation type="submission" date="2025-08" db="UniProtKB">
        <authorList>
            <consortium name="Ensembl"/>
        </authorList>
    </citation>
    <scope>IDENTIFICATION</scope>
</reference>
<organism evidence="8 9">
    <name type="scientific">Mus spicilegus</name>
    <name type="common">Mound-building mouse</name>
    <dbReference type="NCBI Taxonomy" id="10103"/>
    <lineage>
        <taxon>Eukaryota</taxon>
        <taxon>Metazoa</taxon>
        <taxon>Chordata</taxon>
        <taxon>Craniata</taxon>
        <taxon>Vertebrata</taxon>
        <taxon>Euteleostomi</taxon>
        <taxon>Mammalia</taxon>
        <taxon>Eutheria</taxon>
        <taxon>Euarchontoglires</taxon>
        <taxon>Glires</taxon>
        <taxon>Rodentia</taxon>
        <taxon>Myomorpha</taxon>
        <taxon>Muroidea</taxon>
        <taxon>Muridae</taxon>
        <taxon>Murinae</taxon>
        <taxon>Mus</taxon>
        <taxon>Mus</taxon>
    </lineage>
</organism>
<evidence type="ECO:0000256" key="4">
    <source>
        <dbReference type="PROSITE-ProRule" id="PRU00047"/>
    </source>
</evidence>
<protein>
    <recommendedName>
        <fullName evidence="7">CCHC-type domain-containing protein</fullName>
    </recommendedName>
</protein>
<dbReference type="InterPro" id="IPR050195">
    <property type="entry name" value="Primate_lentivir_Gag_pol-like"/>
</dbReference>
<keyword evidence="2 4" id="KW-0863">Zinc-finger</keyword>
<proteinExistence type="predicted"/>
<accession>A0A8C6H2P9</accession>
<dbReference type="GeneTree" id="ENSGT00940000162994"/>
<feature type="domain" description="CCHC-type" evidence="7">
    <location>
        <begin position="495"/>
        <end position="509"/>
    </location>
</feature>
<dbReference type="Proteomes" id="UP000694415">
    <property type="component" value="Unplaced"/>
</dbReference>
<dbReference type="Pfam" id="PF14787">
    <property type="entry name" value="zf-CCHC_5"/>
    <property type="match status" value="1"/>
</dbReference>
<dbReference type="AlphaFoldDB" id="A0A8C6H2P9"/>
<dbReference type="PROSITE" id="PS50158">
    <property type="entry name" value="ZF_CCHC"/>
    <property type="match status" value="1"/>
</dbReference>
<evidence type="ECO:0000256" key="1">
    <source>
        <dbReference type="ARBA" id="ARBA00022723"/>
    </source>
</evidence>
<dbReference type="PANTHER" id="PTHR40389">
    <property type="entry name" value="ENDOGENOUS RETROVIRUS GROUP K MEMBER 24 GAG POLYPROTEIN-RELATED"/>
    <property type="match status" value="1"/>
</dbReference>
<dbReference type="GO" id="GO:0003676">
    <property type="term" value="F:nucleic acid binding"/>
    <property type="evidence" value="ECO:0007669"/>
    <property type="project" value="InterPro"/>
</dbReference>
<dbReference type="PANTHER" id="PTHR40389:SF3">
    <property type="entry name" value="IGE-BINDING PROTEIN"/>
    <property type="match status" value="1"/>
</dbReference>
<evidence type="ECO:0000256" key="3">
    <source>
        <dbReference type="ARBA" id="ARBA00022833"/>
    </source>
</evidence>
<keyword evidence="1" id="KW-0479">Metal-binding</keyword>
<dbReference type="GO" id="GO:0008270">
    <property type="term" value="F:zinc ion binding"/>
    <property type="evidence" value="ECO:0007669"/>
    <property type="project" value="UniProtKB-KW"/>
</dbReference>
<dbReference type="SUPFAM" id="SSF47943">
    <property type="entry name" value="Retrovirus capsid protein, N-terminal core domain"/>
    <property type="match status" value="1"/>
</dbReference>
<sequence length="602" mass="67121">MNSELFSWGTGVPVSTALLGKSGLELSNEIQDSLSEVKWEMALQGIFGLEFFLVLGALLFLFTCYQVIKIGLKILEKIQDKLSEVKWGERARIKRKYGTQNKYTGLSKGLEPEEKLRLGRNTWREIRRKRGKREKKKDQLAEVSRKRSLCSSLDGLGEPALGSSESDDEFSSEETDWEEEAAHYQPDRVLANWSRKKPKAAGEGQFADWPQGSRLQGPPYAEPPPCVVRQPCAERQCAERQCAERQCADSFIPREEQRKIQQAFPVFEGAEGGRVHAPVEYVQIKELAESVRKYGINANFTLVQLDRLAGMALTPADWQMIAKAALPSMGKYMEWRALWQEAAQAQARANAAALTPEQRDWTFDLLTGQGAYSADQTNYHWGAYAQVSSTAIRAWKALSRAGEATGQLTKVIQGPQESFSDFVARMTEAAERIFGDSEQATKECRAAIAPRKNKGLQDWLRVCRELGGPLTNAGLAAAILQSQNRSMSRNDQRTCFNCGKPGHFKKDCRAPDKQGGTLTLCSKCGKGYHRADQCRSVRDIKGRVLPPPDSQSADVPKNGSSGPRSQGPQRYGNRFVRTQEAVREATQEDPQGWTCVPPPTSY</sequence>
<dbReference type="Pfam" id="PF00607">
    <property type="entry name" value="Gag_p24"/>
    <property type="match status" value="1"/>
</dbReference>
<feature type="region of interest" description="Disordered" evidence="5">
    <location>
        <begin position="540"/>
        <end position="602"/>
    </location>
</feature>
<dbReference type="Gene3D" id="1.10.1200.30">
    <property type="match status" value="1"/>
</dbReference>
<dbReference type="InterPro" id="IPR036875">
    <property type="entry name" value="Znf_CCHC_sf"/>
</dbReference>
<keyword evidence="6" id="KW-0472">Membrane</keyword>
<reference evidence="8" key="2">
    <citation type="submission" date="2025-09" db="UniProtKB">
        <authorList>
            <consortium name="Ensembl"/>
        </authorList>
    </citation>
    <scope>IDENTIFICATION</scope>
</reference>
<name>A0A8C6H2P9_MUSSI</name>
<dbReference type="Gene3D" id="1.10.375.10">
    <property type="entry name" value="Human Immunodeficiency Virus Type 1 Capsid Protein"/>
    <property type="match status" value="1"/>
</dbReference>
<dbReference type="InterPro" id="IPR008916">
    <property type="entry name" value="Retrov_capsid_C"/>
</dbReference>
<feature type="region of interest" description="Disordered" evidence="5">
    <location>
        <begin position="153"/>
        <end position="222"/>
    </location>
</feature>
<feature type="transmembrane region" description="Helical" evidence="6">
    <location>
        <begin position="46"/>
        <end position="68"/>
    </location>
</feature>
<evidence type="ECO:0000313" key="8">
    <source>
        <dbReference type="Ensembl" id="ENSMSIP00000014929.1"/>
    </source>
</evidence>
<dbReference type="GO" id="GO:0016032">
    <property type="term" value="P:viral process"/>
    <property type="evidence" value="ECO:0007669"/>
    <property type="project" value="InterPro"/>
</dbReference>
<evidence type="ECO:0000256" key="2">
    <source>
        <dbReference type="ARBA" id="ARBA00022771"/>
    </source>
</evidence>
<keyword evidence="6" id="KW-0812">Transmembrane</keyword>
<evidence type="ECO:0000259" key="7">
    <source>
        <dbReference type="PROSITE" id="PS50158"/>
    </source>
</evidence>
<dbReference type="InterPro" id="IPR001878">
    <property type="entry name" value="Znf_CCHC"/>
</dbReference>
<dbReference type="Pfam" id="PF00098">
    <property type="entry name" value="zf-CCHC"/>
    <property type="match status" value="1"/>
</dbReference>
<keyword evidence="9" id="KW-1185">Reference proteome</keyword>
<dbReference type="Gene3D" id="4.10.60.10">
    <property type="entry name" value="Zinc finger, CCHC-type"/>
    <property type="match status" value="1"/>
</dbReference>
<dbReference type="SMART" id="SM00343">
    <property type="entry name" value="ZnF_C2HC"/>
    <property type="match status" value="2"/>
</dbReference>
<evidence type="ECO:0000256" key="6">
    <source>
        <dbReference type="SAM" id="Phobius"/>
    </source>
</evidence>
<evidence type="ECO:0000256" key="5">
    <source>
        <dbReference type="SAM" id="MobiDB-lite"/>
    </source>
</evidence>
<dbReference type="Ensembl" id="ENSMSIT00000018966.1">
    <property type="protein sequence ID" value="ENSMSIP00000014929.1"/>
    <property type="gene ID" value="ENSMSIG00000012850.1"/>
</dbReference>
<dbReference type="InterPro" id="IPR008919">
    <property type="entry name" value="Retrov_capsid_N"/>
</dbReference>
<keyword evidence="3" id="KW-0862">Zinc</keyword>
<keyword evidence="6" id="KW-1133">Transmembrane helix</keyword>
<dbReference type="SUPFAM" id="SSF57756">
    <property type="entry name" value="Retrovirus zinc finger-like domains"/>
    <property type="match status" value="1"/>
</dbReference>
<feature type="compositionally biased region" description="Polar residues" evidence="5">
    <location>
        <begin position="550"/>
        <end position="568"/>
    </location>
</feature>